<proteinExistence type="inferred from homology"/>
<comment type="subcellular location">
    <subcellularLocation>
        <location evidence="11">Cytoplasm</location>
    </subcellularLocation>
</comment>
<evidence type="ECO:0000256" key="12">
    <source>
        <dbReference type="PROSITE-ProRule" id="PRU00546"/>
    </source>
</evidence>
<keyword evidence="8 11" id="KW-0143">Chaperone</keyword>
<dbReference type="InterPro" id="IPR036869">
    <property type="entry name" value="J_dom_sf"/>
</dbReference>
<dbReference type="NCBIfam" id="NF010871">
    <property type="entry name" value="PRK14278.1"/>
    <property type="match status" value="1"/>
</dbReference>
<dbReference type="Pfam" id="PF01556">
    <property type="entry name" value="DnaJ_C"/>
    <property type="match status" value="1"/>
</dbReference>
<feature type="repeat" description="CXXCXGXG motif" evidence="11">
    <location>
        <begin position="183"/>
        <end position="190"/>
    </location>
</feature>
<organism evidence="16 17">
    <name type="scientific">Nostocoides australiense Ben110</name>
    <dbReference type="NCBI Taxonomy" id="1193182"/>
    <lineage>
        <taxon>Bacteria</taxon>
        <taxon>Bacillati</taxon>
        <taxon>Actinomycetota</taxon>
        <taxon>Actinomycetes</taxon>
        <taxon>Micrococcales</taxon>
        <taxon>Intrasporangiaceae</taxon>
        <taxon>Nostocoides</taxon>
    </lineage>
</organism>
<dbReference type="PRINTS" id="PR00625">
    <property type="entry name" value="JDOMAIN"/>
</dbReference>
<evidence type="ECO:0000256" key="4">
    <source>
        <dbReference type="ARBA" id="ARBA00022737"/>
    </source>
</evidence>
<dbReference type="GO" id="GO:0009408">
    <property type="term" value="P:response to heat"/>
    <property type="evidence" value="ECO:0007669"/>
    <property type="project" value="InterPro"/>
</dbReference>
<keyword evidence="4 11" id="KW-0677">Repeat</keyword>
<keyword evidence="2 11" id="KW-0235">DNA replication</keyword>
<evidence type="ECO:0000313" key="17">
    <source>
        <dbReference type="Proteomes" id="UP000035763"/>
    </source>
</evidence>
<feature type="binding site" evidence="11">
    <location>
        <position position="140"/>
    </location>
    <ligand>
        <name>Zn(2+)</name>
        <dbReference type="ChEBI" id="CHEBI:29105"/>
        <label>1</label>
    </ligand>
</feature>
<feature type="repeat" description="CXXCXGXG motif" evidence="11">
    <location>
        <begin position="197"/>
        <end position="204"/>
    </location>
</feature>
<sequence length="376" mass="40022">MNDYYQDLGVSRDASPEAIKSAYRRLARKLHPDVNPGHEAEEEFKRVSQAYDVLSDPDKRRQYDMGNDPYGGAHAGFGQGFSFSDIMDAFFGPGAGGASSRGPRSRTSRGQDGLVRLPIDLVDAVFGGEKDLTIETAAACGTCHGDGSQPGTGKRRCEVCGGRGEVQQVQRSFLGQVMTSRPCGACQGFGETITHPCFECSGQGRVRTQRTMTIAIPAGVDTGTRIHLVGEGEVGPGGGPPGDLYVEVSVNPHPTFTRRGDDLHASLQVPMTAAALGAGMKLETFDGVQDIDIKPGTQPGETITLRGLGVTHLRAGGRGDLLVHTDVRTPTKLDAEQEGLLRQLAALRHEEAPTGKLSAPGDHGFMGKLRDAFKPR</sequence>
<dbReference type="CDD" id="cd06257">
    <property type="entry name" value="DnaJ"/>
    <property type="match status" value="1"/>
</dbReference>
<gene>
    <name evidence="11 16" type="primary">dnaJ</name>
    <name evidence="16" type="ORF">BN11_510003</name>
</gene>
<dbReference type="Gene3D" id="2.10.230.10">
    <property type="entry name" value="Heat shock protein DnaJ, cysteine-rich domain"/>
    <property type="match status" value="1"/>
</dbReference>
<dbReference type="NCBIfam" id="NF008035">
    <property type="entry name" value="PRK10767.1"/>
    <property type="match status" value="1"/>
</dbReference>
<dbReference type="GO" id="GO:0051082">
    <property type="term" value="F:unfolded protein binding"/>
    <property type="evidence" value="ECO:0007669"/>
    <property type="project" value="UniProtKB-UniRule"/>
</dbReference>
<feature type="binding site" evidence="11">
    <location>
        <position position="183"/>
    </location>
    <ligand>
        <name>Zn(2+)</name>
        <dbReference type="ChEBI" id="CHEBI:29105"/>
        <label>2</label>
    </ligand>
</feature>
<dbReference type="PANTHER" id="PTHR43096">
    <property type="entry name" value="DNAJ HOMOLOG 1, MITOCHONDRIAL-RELATED"/>
    <property type="match status" value="1"/>
</dbReference>
<feature type="binding site" evidence="11">
    <location>
        <position position="160"/>
    </location>
    <ligand>
        <name>Zn(2+)</name>
        <dbReference type="ChEBI" id="CHEBI:29105"/>
        <label>2</label>
    </ligand>
</feature>
<feature type="binding site" evidence="11">
    <location>
        <position position="143"/>
    </location>
    <ligand>
        <name>Zn(2+)</name>
        <dbReference type="ChEBI" id="CHEBI:29105"/>
        <label>1</label>
    </ligand>
</feature>
<dbReference type="SMART" id="SM00271">
    <property type="entry name" value="DnaJ"/>
    <property type="match status" value="1"/>
</dbReference>
<dbReference type="OrthoDB" id="9779889at2"/>
<dbReference type="Proteomes" id="UP000035763">
    <property type="component" value="Unassembled WGS sequence"/>
</dbReference>
<evidence type="ECO:0000256" key="5">
    <source>
        <dbReference type="ARBA" id="ARBA00022771"/>
    </source>
</evidence>
<dbReference type="SUPFAM" id="SSF46565">
    <property type="entry name" value="Chaperone J-domain"/>
    <property type="match status" value="1"/>
</dbReference>
<evidence type="ECO:0000256" key="10">
    <source>
        <dbReference type="ARBA" id="ARBA00067609"/>
    </source>
</evidence>
<evidence type="ECO:0000256" key="11">
    <source>
        <dbReference type="HAMAP-Rule" id="MF_01152"/>
    </source>
</evidence>
<dbReference type="InterPro" id="IPR018253">
    <property type="entry name" value="DnaJ_domain_CS"/>
</dbReference>
<dbReference type="PROSITE" id="PS50076">
    <property type="entry name" value="DNAJ_2"/>
    <property type="match status" value="1"/>
</dbReference>
<feature type="binding site" evidence="11">
    <location>
        <position position="197"/>
    </location>
    <ligand>
        <name>Zn(2+)</name>
        <dbReference type="ChEBI" id="CHEBI:29105"/>
        <label>1</label>
    </ligand>
</feature>
<dbReference type="Gene3D" id="2.60.260.20">
    <property type="entry name" value="Urease metallochaperone UreE, N-terminal domain"/>
    <property type="match status" value="2"/>
</dbReference>
<evidence type="ECO:0000256" key="1">
    <source>
        <dbReference type="ARBA" id="ARBA00022490"/>
    </source>
</evidence>
<dbReference type="FunFam" id="2.60.260.20:FF:000005">
    <property type="entry name" value="Chaperone protein dnaJ 1, mitochondrial"/>
    <property type="match status" value="1"/>
</dbReference>
<keyword evidence="6 11" id="KW-0862">Zinc</keyword>
<evidence type="ECO:0000313" key="16">
    <source>
        <dbReference type="EMBL" id="CCH75112.1"/>
    </source>
</evidence>
<dbReference type="CDD" id="cd10747">
    <property type="entry name" value="DnaJ_C"/>
    <property type="match status" value="1"/>
</dbReference>
<feature type="binding site" evidence="11">
    <location>
        <position position="200"/>
    </location>
    <ligand>
        <name>Zn(2+)</name>
        <dbReference type="ChEBI" id="CHEBI:29105"/>
        <label>1</label>
    </ligand>
</feature>
<dbReference type="InterPro" id="IPR012724">
    <property type="entry name" value="DnaJ"/>
</dbReference>
<dbReference type="GO" id="GO:0031072">
    <property type="term" value="F:heat shock protein binding"/>
    <property type="evidence" value="ECO:0007669"/>
    <property type="project" value="InterPro"/>
</dbReference>
<evidence type="ECO:0000256" key="13">
    <source>
        <dbReference type="SAM" id="MobiDB-lite"/>
    </source>
</evidence>
<evidence type="ECO:0000256" key="6">
    <source>
        <dbReference type="ARBA" id="ARBA00022833"/>
    </source>
</evidence>
<evidence type="ECO:0000256" key="8">
    <source>
        <dbReference type="ARBA" id="ARBA00023186"/>
    </source>
</evidence>
<dbReference type="Pfam" id="PF00684">
    <property type="entry name" value="DnaJ_CXXCXGXG"/>
    <property type="match status" value="1"/>
</dbReference>
<dbReference type="InterPro" id="IPR008971">
    <property type="entry name" value="HSP40/DnaJ_pept-bd"/>
</dbReference>
<feature type="repeat" description="CXXCXGXG motif" evidence="11">
    <location>
        <begin position="157"/>
        <end position="164"/>
    </location>
</feature>
<dbReference type="GO" id="GO:0006260">
    <property type="term" value="P:DNA replication"/>
    <property type="evidence" value="ECO:0007669"/>
    <property type="project" value="UniProtKB-KW"/>
</dbReference>
<evidence type="ECO:0000256" key="7">
    <source>
        <dbReference type="ARBA" id="ARBA00023016"/>
    </source>
</evidence>
<dbReference type="SUPFAM" id="SSF49493">
    <property type="entry name" value="HSP40/DnaJ peptide-binding domain"/>
    <property type="match status" value="2"/>
</dbReference>
<dbReference type="GO" id="GO:0008270">
    <property type="term" value="F:zinc ion binding"/>
    <property type="evidence" value="ECO:0007669"/>
    <property type="project" value="UniProtKB-UniRule"/>
</dbReference>
<accession>W6K0X1</accession>
<comment type="cofactor">
    <cofactor evidence="11">
        <name>Zn(2+)</name>
        <dbReference type="ChEBI" id="CHEBI:29105"/>
    </cofactor>
    <text evidence="11">Binds 2 Zn(2+) ions per monomer.</text>
</comment>
<keyword evidence="7 11" id="KW-0346">Stress response</keyword>
<dbReference type="STRING" id="1193182.BN11_510003"/>
<feature type="binding site" evidence="11">
    <location>
        <position position="186"/>
    </location>
    <ligand>
        <name>Zn(2+)</name>
        <dbReference type="ChEBI" id="CHEBI:29105"/>
        <label>2</label>
    </ligand>
</feature>
<dbReference type="PROSITE" id="PS51188">
    <property type="entry name" value="ZF_CR"/>
    <property type="match status" value="1"/>
</dbReference>
<dbReference type="HAMAP" id="MF_01152">
    <property type="entry name" value="DnaJ"/>
    <property type="match status" value="1"/>
</dbReference>
<dbReference type="PROSITE" id="PS00636">
    <property type="entry name" value="DNAJ_1"/>
    <property type="match status" value="1"/>
</dbReference>
<comment type="caution">
    <text evidence="16">The sequence shown here is derived from an EMBL/GenBank/DDBJ whole genome shotgun (WGS) entry which is preliminary data.</text>
</comment>
<feature type="repeat" description="CXXCXGXG motif" evidence="11">
    <location>
        <begin position="140"/>
        <end position="147"/>
    </location>
</feature>
<feature type="zinc finger region" description="CR-type" evidence="12">
    <location>
        <begin position="127"/>
        <end position="209"/>
    </location>
</feature>
<comment type="subunit">
    <text evidence="11">Homodimer.</text>
</comment>
<comment type="similarity">
    <text evidence="9 11">Belongs to the DnaJ family.</text>
</comment>
<evidence type="ECO:0000256" key="2">
    <source>
        <dbReference type="ARBA" id="ARBA00022705"/>
    </source>
</evidence>
<dbReference type="GO" id="GO:0042026">
    <property type="term" value="P:protein refolding"/>
    <property type="evidence" value="ECO:0007669"/>
    <property type="project" value="TreeGrafter"/>
</dbReference>
<dbReference type="CDD" id="cd10719">
    <property type="entry name" value="DnaJ_zf"/>
    <property type="match status" value="1"/>
</dbReference>
<dbReference type="AlphaFoldDB" id="W6K0X1"/>
<dbReference type="GO" id="GO:0005524">
    <property type="term" value="F:ATP binding"/>
    <property type="evidence" value="ECO:0007669"/>
    <property type="project" value="InterPro"/>
</dbReference>
<dbReference type="InterPro" id="IPR001305">
    <property type="entry name" value="HSP_DnaJ_Cys-rich_dom"/>
</dbReference>
<evidence type="ECO:0000259" key="14">
    <source>
        <dbReference type="PROSITE" id="PS50076"/>
    </source>
</evidence>
<dbReference type="FunFam" id="2.10.230.10:FF:000002">
    <property type="entry name" value="Molecular chaperone DnaJ"/>
    <property type="match status" value="1"/>
</dbReference>
<dbReference type="Gene3D" id="1.10.287.110">
    <property type="entry name" value="DnaJ domain"/>
    <property type="match status" value="1"/>
</dbReference>
<name>W6K0X1_9MICO</name>
<evidence type="ECO:0000256" key="3">
    <source>
        <dbReference type="ARBA" id="ARBA00022723"/>
    </source>
</evidence>
<feature type="binding site" evidence="11">
    <location>
        <position position="157"/>
    </location>
    <ligand>
        <name>Zn(2+)</name>
        <dbReference type="ChEBI" id="CHEBI:29105"/>
        <label>2</label>
    </ligand>
</feature>
<dbReference type="InterPro" id="IPR036410">
    <property type="entry name" value="HSP_DnaJ_Cys-rich_dom_sf"/>
</dbReference>
<dbReference type="EMBL" id="CAJA01000457">
    <property type="protein sequence ID" value="CCH75112.1"/>
    <property type="molecule type" value="Genomic_DNA"/>
</dbReference>
<protein>
    <recommendedName>
        <fullName evidence="10 11">Chaperone protein DnaJ</fullName>
    </recommendedName>
</protein>
<dbReference type="GO" id="GO:0005737">
    <property type="term" value="C:cytoplasm"/>
    <property type="evidence" value="ECO:0007669"/>
    <property type="project" value="UniProtKB-SubCell"/>
</dbReference>
<dbReference type="InterPro" id="IPR001623">
    <property type="entry name" value="DnaJ_domain"/>
</dbReference>
<reference evidence="16 17" key="1">
    <citation type="journal article" date="2013" name="ISME J.">
        <title>A metabolic model for members of the genus Tetrasphaera involved in enhanced biological phosphorus removal.</title>
        <authorList>
            <person name="Kristiansen R."/>
            <person name="Nguyen H.T.T."/>
            <person name="Saunders A.M."/>
            <person name="Nielsen J.L."/>
            <person name="Wimmer R."/>
            <person name="Le V.Q."/>
            <person name="McIlroy S.J."/>
            <person name="Petrovski S."/>
            <person name="Seviour R.J."/>
            <person name="Calteau A."/>
            <person name="Nielsen K.L."/>
            <person name="Nielsen P.H."/>
        </authorList>
    </citation>
    <scope>NUCLEOTIDE SEQUENCE [LARGE SCALE GENOMIC DNA]</scope>
    <source>
        <strain evidence="16 17">Ben110</strain>
    </source>
</reference>
<dbReference type="PANTHER" id="PTHR43096:SF48">
    <property type="entry name" value="CHAPERONE PROTEIN DNAJ"/>
    <property type="match status" value="1"/>
</dbReference>
<feature type="region of interest" description="Disordered" evidence="13">
    <location>
        <begin position="354"/>
        <end position="376"/>
    </location>
</feature>
<keyword evidence="5 11" id="KW-0863">Zinc-finger</keyword>
<dbReference type="SUPFAM" id="SSF57938">
    <property type="entry name" value="DnaJ/Hsp40 cysteine-rich domain"/>
    <property type="match status" value="1"/>
</dbReference>
<feature type="domain" description="J" evidence="14">
    <location>
        <begin position="3"/>
        <end position="67"/>
    </location>
</feature>
<keyword evidence="1 11" id="KW-0963">Cytoplasm</keyword>
<keyword evidence="17" id="KW-1185">Reference proteome</keyword>
<evidence type="ECO:0000259" key="15">
    <source>
        <dbReference type="PROSITE" id="PS51188"/>
    </source>
</evidence>
<dbReference type="Pfam" id="PF00226">
    <property type="entry name" value="DnaJ"/>
    <property type="match status" value="1"/>
</dbReference>
<dbReference type="InterPro" id="IPR002939">
    <property type="entry name" value="DnaJ_C"/>
</dbReference>
<dbReference type="RefSeq" id="WP_048695304.1">
    <property type="nucleotide sequence ID" value="NZ_HG764815.1"/>
</dbReference>
<evidence type="ECO:0000256" key="9">
    <source>
        <dbReference type="ARBA" id="ARBA00061004"/>
    </source>
</evidence>
<comment type="domain">
    <text evidence="11">The J domain is necessary and sufficient to stimulate DnaK ATPase activity. Zinc center 1 plays an important role in the autonomous, DnaK-independent chaperone activity of DnaJ. Zinc center 2 is essential for interaction with DnaK and for DnaJ activity.</text>
</comment>
<keyword evidence="3 11" id="KW-0479">Metal-binding</keyword>
<feature type="domain" description="CR-type" evidence="15">
    <location>
        <begin position="127"/>
        <end position="209"/>
    </location>
</feature>
<comment type="function">
    <text evidence="11">Participates actively in the response to hyperosmotic and heat shock by preventing the aggregation of stress-denatured proteins and by disaggregating proteins, also in an autonomous, DnaK-independent fashion. Unfolded proteins bind initially to DnaJ; upon interaction with the DnaJ-bound protein, DnaK hydrolyzes its bound ATP, resulting in the formation of a stable complex. GrpE releases ADP from DnaK; ATP binding to DnaK triggers the release of the substrate protein, thus completing the reaction cycle. Several rounds of ATP-dependent interactions between DnaJ, DnaK and GrpE are required for fully efficient folding. Also involved, together with DnaK and GrpE, in the DNA replication of plasmids through activation of initiation proteins.</text>
</comment>